<evidence type="ECO:0000256" key="11">
    <source>
        <dbReference type="ARBA" id="ARBA00023316"/>
    </source>
</evidence>
<dbReference type="InterPro" id="IPR018044">
    <property type="entry name" value="Peptidase_S11"/>
</dbReference>
<dbReference type="Pfam" id="PF07943">
    <property type="entry name" value="PBP5_C"/>
    <property type="match status" value="1"/>
</dbReference>
<dbReference type="RefSeq" id="WP_241571767.1">
    <property type="nucleotide sequence ID" value="NZ_JAKUML010000010.1"/>
</dbReference>
<keyword evidence="19" id="KW-1185">Reference proteome</keyword>
<protein>
    <recommendedName>
        <fullName evidence="4">serine-type D-Ala-D-Ala carboxypeptidase</fullName>
        <ecNumber evidence="4">3.4.16.4</ecNumber>
    </recommendedName>
</protein>
<evidence type="ECO:0000256" key="15">
    <source>
        <dbReference type="RuleBase" id="RU004016"/>
    </source>
</evidence>
<keyword evidence="8 18" id="KW-0378">Hydrolase</keyword>
<dbReference type="Proteomes" id="UP001139701">
    <property type="component" value="Unassembled WGS sequence"/>
</dbReference>
<comment type="catalytic activity">
    <reaction evidence="12">
        <text>Preferential cleavage: (Ac)2-L-Lys-D-Ala-|-D-Ala. Also transpeptidation of peptidyl-alanyl moieties that are N-acyl substituents of D-alanine.</text>
        <dbReference type="EC" id="3.4.16.4"/>
    </reaction>
</comment>
<proteinExistence type="inferred from homology"/>
<feature type="active site" description="Acyl-ester intermediate" evidence="13">
    <location>
        <position position="60"/>
    </location>
</feature>
<dbReference type="InterPro" id="IPR012338">
    <property type="entry name" value="Beta-lactam/transpept-like"/>
</dbReference>
<dbReference type="PANTHER" id="PTHR21581:SF6">
    <property type="entry name" value="TRAFFICKING PROTEIN PARTICLE COMPLEX SUBUNIT 12"/>
    <property type="match status" value="1"/>
</dbReference>
<organism evidence="18 19">
    <name type="scientific">Acinetobacter sedimenti</name>
    <dbReference type="NCBI Taxonomy" id="2919922"/>
    <lineage>
        <taxon>Bacteria</taxon>
        <taxon>Pseudomonadati</taxon>
        <taxon>Pseudomonadota</taxon>
        <taxon>Gammaproteobacteria</taxon>
        <taxon>Moraxellales</taxon>
        <taxon>Moraxellaceae</taxon>
        <taxon>Acinetobacter</taxon>
    </lineage>
</organism>
<dbReference type="EMBL" id="JAKUML010000010">
    <property type="protein sequence ID" value="MCJ8146784.1"/>
    <property type="molecule type" value="Genomic_DNA"/>
</dbReference>
<evidence type="ECO:0000256" key="5">
    <source>
        <dbReference type="ARBA" id="ARBA00022645"/>
    </source>
</evidence>
<dbReference type="Gene3D" id="3.40.710.10">
    <property type="entry name" value="DD-peptidase/beta-lactamase superfamily"/>
    <property type="match status" value="1"/>
</dbReference>
<feature type="active site" description="Proton acceptor" evidence="13">
    <location>
        <position position="63"/>
    </location>
</feature>
<dbReference type="SMART" id="SM00936">
    <property type="entry name" value="PBP5_C"/>
    <property type="match status" value="1"/>
</dbReference>
<dbReference type="Gene3D" id="2.60.410.10">
    <property type="entry name" value="D-Ala-D-Ala carboxypeptidase, C-terminal domain"/>
    <property type="match status" value="1"/>
</dbReference>
<comment type="caution">
    <text evidence="18">The sequence shown here is derived from an EMBL/GenBank/DDBJ whole genome shotgun (WGS) entry which is preliminary data.</text>
</comment>
<dbReference type="AlphaFoldDB" id="A0A9X2B933"/>
<evidence type="ECO:0000256" key="3">
    <source>
        <dbReference type="ARBA" id="ARBA00007164"/>
    </source>
</evidence>
<evidence type="ECO:0000313" key="18">
    <source>
        <dbReference type="EMBL" id="MCJ8146784.1"/>
    </source>
</evidence>
<comment type="function">
    <text evidence="1">Removes C-terminal D-alanyl residues from sugar-peptide cell wall precursors.</text>
</comment>
<dbReference type="EC" id="3.4.16.4" evidence="4"/>
<dbReference type="GO" id="GO:0071555">
    <property type="term" value="P:cell wall organization"/>
    <property type="evidence" value="ECO:0007669"/>
    <property type="project" value="UniProtKB-KW"/>
</dbReference>
<sequence length="384" mass="41909">MTYTTTLTATLIASTAQLSYAATVIPSPPELDNKSYVIMDFDSGKILASKNENEHLAPASMTKMMTSYIIEQKLLKGELTEDEKVRMNESAWCRGSSSESCMYVPLNGTATALEMLRGIIVQSGNDASKAMAEHIAGNEGTFAHMMNQEAKRIGMNDTNFINSTGMPAEGHYSSALDMANLAKHIIHDSSKYYPIYSEKEFTFNGIKQGNRNALLYTDPSVDGLKTGHTEEAGFCLTTSSKRGPMRLITVIMGAPTMQARATQTRELLNWGFGNFETTIIRPAKQALATSPVWFGQEDVVQLGIVDALATTMPKGQADNIETKLQVNPELRAPLKQGQVVGKITATSNGKVVAEQPLVVLKAVEESGFFARLIDHIKLFFSGLF</sequence>
<dbReference type="PRINTS" id="PR00725">
    <property type="entry name" value="DADACBPTASE1"/>
</dbReference>
<evidence type="ECO:0000256" key="6">
    <source>
        <dbReference type="ARBA" id="ARBA00022670"/>
    </source>
</evidence>
<keyword evidence="11" id="KW-0961">Cell wall biogenesis/degradation</keyword>
<feature type="signal peptide" evidence="16">
    <location>
        <begin position="1"/>
        <end position="21"/>
    </location>
</feature>
<feature type="chain" id="PRO_5040871823" description="serine-type D-Ala-D-Ala carboxypeptidase" evidence="16">
    <location>
        <begin position="22"/>
        <end position="384"/>
    </location>
</feature>
<keyword evidence="9" id="KW-0133">Cell shape</keyword>
<feature type="binding site" evidence="14">
    <location>
        <position position="225"/>
    </location>
    <ligand>
        <name>substrate</name>
    </ligand>
</feature>
<evidence type="ECO:0000259" key="17">
    <source>
        <dbReference type="SMART" id="SM00936"/>
    </source>
</evidence>
<dbReference type="InterPro" id="IPR012907">
    <property type="entry name" value="Peptidase_S11_C"/>
</dbReference>
<dbReference type="Pfam" id="PF00768">
    <property type="entry name" value="Peptidase_S11"/>
    <property type="match status" value="1"/>
</dbReference>
<keyword evidence="7 16" id="KW-0732">Signal</keyword>
<gene>
    <name evidence="18" type="primary">dacC</name>
    <name evidence="18" type="ORF">MKI79_07705</name>
</gene>
<feature type="domain" description="Peptidase S11 D-Ala-D-Ala carboxypeptidase A C-terminal" evidence="17">
    <location>
        <begin position="275"/>
        <end position="365"/>
    </location>
</feature>
<dbReference type="GO" id="GO:0009252">
    <property type="term" value="P:peptidoglycan biosynthetic process"/>
    <property type="evidence" value="ECO:0007669"/>
    <property type="project" value="UniProtKB-KW"/>
</dbReference>
<evidence type="ECO:0000256" key="7">
    <source>
        <dbReference type="ARBA" id="ARBA00022729"/>
    </source>
</evidence>
<keyword evidence="5 18" id="KW-0121">Carboxypeptidase</keyword>
<dbReference type="GO" id="GO:0006508">
    <property type="term" value="P:proteolysis"/>
    <property type="evidence" value="ECO:0007669"/>
    <property type="project" value="UniProtKB-KW"/>
</dbReference>
<keyword evidence="6" id="KW-0645">Protease</keyword>
<accession>A0A9X2B933</accession>
<comment type="pathway">
    <text evidence="2">Cell wall biogenesis; peptidoglycan biosynthesis.</text>
</comment>
<evidence type="ECO:0000256" key="10">
    <source>
        <dbReference type="ARBA" id="ARBA00022984"/>
    </source>
</evidence>
<evidence type="ECO:0000256" key="12">
    <source>
        <dbReference type="ARBA" id="ARBA00034000"/>
    </source>
</evidence>
<feature type="active site" evidence="13">
    <location>
        <position position="123"/>
    </location>
</feature>
<dbReference type="GO" id="GO:0009002">
    <property type="term" value="F:serine-type D-Ala-D-Ala carboxypeptidase activity"/>
    <property type="evidence" value="ECO:0007669"/>
    <property type="project" value="UniProtKB-EC"/>
</dbReference>
<dbReference type="PANTHER" id="PTHR21581">
    <property type="entry name" value="D-ALANYL-D-ALANINE CARBOXYPEPTIDASE"/>
    <property type="match status" value="1"/>
</dbReference>
<reference evidence="18" key="1">
    <citation type="submission" date="2022-02" db="EMBL/GenBank/DDBJ databases">
        <title>Acinetobacter A3.8 sp. nov., isolated from Sediment (Zhairuo Island).</title>
        <authorList>
            <person name="Zheng K."/>
        </authorList>
    </citation>
    <scope>NUCLEOTIDE SEQUENCE</scope>
    <source>
        <strain evidence="18">A3.8</strain>
    </source>
</reference>
<dbReference type="GO" id="GO:0008360">
    <property type="term" value="P:regulation of cell shape"/>
    <property type="evidence" value="ECO:0007669"/>
    <property type="project" value="UniProtKB-KW"/>
</dbReference>
<dbReference type="SUPFAM" id="SSF56601">
    <property type="entry name" value="beta-lactamase/transpeptidase-like"/>
    <property type="match status" value="1"/>
</dbReference>
<keyword evidence="10" id="KW-0573">Peptidoglycan synthesis</keyword>
<evidence type="ECO:0000256" key="14">
    <source>
        <dbReference type="PIRSR" id="PIRSR618044-2"/>
    </source>
</evidence>
<evidence type="ECO:0000256" key="16">
    <source>
        <dbReference type="SAM" id="SignalP"/>
    </source>
</evidence>
<name>A0A9X2B933_9GAMM</name>
<dbReference type="InterPro" id="IPR015956">
    <property type="entry name" value="Peniciliin-bd_prot_C_sf"/>
</dbReference>
<evidence type="ECO:0000256" key="4">
    <source>
        <dbReference type="ARBA" id="ARBA00012448"/>
    </source>
</evidence>
<comment type="similarity">
    <text evidence="3 15">Belongs to the peptidase S11 family.</text>
</comment>
<dbReference type="InterPro" id="IPR001967">
    <property type="entry name" value="Peptidase_S11_N"/>
</dbReference>
<dbReference type="SUPFAM" id="SSF69189">
    <property type="entry name" value="Penicillin-binding protein associated domain"/>
    <property type="match status" value="1"/>
</dbReference>
<evidence type="ECO:0000256" key="8">
    <source>
        <dbReference type="ARBA" id="ARBA00022801"/>
    </source>
</evidence>
<evidence type="ECO:0000256" key="2">
    <source>
        <dbReference type="ARBA" id="ARBA00004752"/>
    </source>
</evidence>
<evidence type="ECO:0000256" key="9">
    <source>
        <dbReference type="ARBA" id="ARBA00022960"/>
    </source>
</evidence>
<evidence type="ECO:0000256" key="13">
    <source>
        <dbReference type="PIRSR" id="PIRSR618044-1"/>
    </source>
</evidence>
<dbReference type="InterPro" id="IPR037167">
    <property type="entry name" value="Peptidase_S11_C_sf"/>
</dbReference>
<evidence type="ECO:0000256" key="1">
    <source>
        <dbReference type="ARBA" id="ARBA00003217"/>
    </source>
</evidence>
<evidence type="ECO:0000313" key="19">
    <source>
        <dbReference type="Proteomes" id="UP001139701"/>
    </source>
</evidence>